<dbReference type="STRING" id="1144750.SAMN05443431_10959"/>
<dbReference type="EMBL" id="FORM01000009">
    <property type="protein sequence ID" value="SFJ54301.1"/>
    <property type="molecule type" value="Genomic_DNA"/>
</dbReference>
<accession>A0A1I3S9U1</accession>
<keyword evidence="2" id="KW-1185">Reference proteome</keyword>
<dbReference type="PROSITE" id="PS51257">
    <property type="entry name" value="PROKAR_LIPOPROTEIN"/>
    <property type="match status" value="1"/>
</dbReference>
<reference evidence="2" key="1">
    <citation type="submission" date="2016-10" db="EMBL/GenBank/DDBJ databases">
        <authorList>
            <person name="Varghese N."/>
            <person name="Submissions S."/>
        </authorList>
    </citation>
    <scope>NUCLEOTIDE SEQUENCE [LARGE SCALE GENOMIC DNA]</scope>
    <source>
        <strain evidence="2">DSM 28881</strain>
    </source>
</reference>
<proteinExistence type="predicted"/>
<name>A0A1I3S9U1_9FLAO</name>
<dbReference type="RefSeq" id="WP_090841723.1">
    <property type="nucleotide sequence ID" value="NZ_CANLBQ010000002.1"/>
</dbReference>
<evidence type="ECO:0008006" key="3">
    <source>
        <dbReference type="Google" id="ProtNLM"/>
    </source>
</evidence>
<gene>
    <name evidence="1" type="ORF">SAMN05443431_10959</name>
</gene>
<sequence length="115" mass="12910">MKKLAILFMFIAFISCKTNEEQTYTGGFVYYQDAAVFQMGNVIHGVILNNKVDQIITQAKAFQQAPTDMVEIEVIGELVPKGDQEEGWPYKLKINKVISVKALAQNKNDVIKLGK</sequence>
<evidence type="ECO:0000313" key="1">
    <source>
        <dbReference type="EMBL" id="SFJ54301.1"/>
    </source>
</evidence>
<evidence type="ECO:0000313" key="2">
    <source>
        <dbReference type="Proteomes" id="UP000199559"/>
    </source>
</evidence>
<organism evidence="1 2">
    <name type="scientific">Olleya namhaensis</name>
    <dbReference type="NCBI Taxonomy" id="1144750"/>
    <lineage>
        <taxon>Bacteria</taxon>
        <taxon>Pseudomonadati</taxon>
        <taxon>Bacteroidota</taxon>
        <taxon>Flavobacteriia</taxon>
        <taxon>Flavobacteriales</taxon>
        <taxon>Flavobacteriaceae</taxon>
    </lineage>
</organism>
<dbReference type="AlphaFoldDB" id="A0A1I3S9U1"/>
<dbReference type="Proteomes" id="UP000199559">
    <property type="component" value="Unassembled WGS sequence"/>
</dbReference>
<protein>
    <recommendedName>
        <fullName evidence="3">NlpE C-terminal OB domain-containing protein</fullName>
    </recommendedName>
</protein>